<sequence>MRRLHNRIRPYAWGSREVIARVQGRPVPSEGPEAELWVGAHPDCSSLVDGEPLADVIASAPGDLLGAEALGRFGARLPYLLKLLAAERSLSLQAHPDARQAADGYAAEDAAGVPRDAAHRSYVDGNHKPELLVAYTEFEALCGFRPAEESAELLDALGVMALKPVVGALAVGDLREAVRALLSWPAHTRADLVEEAVAASGELPDGPAGGGPRGLVRLLASDYPGDVGVLVSLLLNHVVLAPGQGIWMPAGNLHGYLRGAGVEIMAASDNVLRGGLTPKHVNVPELLRVLRFEPLHAPVRDPEPVAPGVVTWSVPVDDFRLHRVRLDGAVGEARLDPAGPRTAFCVAGEMTVADGAGAARLGGGEAAFGAADGGKMIFSGAGEAYLASL</sequence>
<dbReference type="SUPFAM" id="SSF51182">
    <property type="entry name" value="RmlC-like cupins"/>
    <property type="match status" value="1"/>
</dbReference>
<gene>
    <name evidence="10" type="ORF">Cba03nite_60520</name>
</gene>
<dbReference type="PANTHER" id="PTHR10309">
    <property type="entry name" value="MANNOSE-6-PHOSPHATE ISOMERASE"/>
    <property type="match status" value="1"/>
</dbReference>
<comment type="cofactor">
    <cofactor evidence="8">
        <name>Zn(2+)</name>
        <dbReference type="ChEBI" id="CHEBI:29105"/>
    </cofactor>
    <text evidence="8">Binds 1 zinc ion per subunit.</text>
</comment>
<comment type="caution">
    <text evidence="10">The sequence shown here is derived from an EMBL/GenBank/DDBJ whole genome shotgun (WGS) entry which is preliminary data.</text>
</comment>
<evidence type="ECO:0000256" key="6">
    <source>
        <dbReference type="ARBA" id="ARBA00023235"/>
    </source>
</evidence>
<keyword evidence="11" id="KW-1185">Reference proteome</keyword>
<feature type="active site" evidence="7">
    <location>
        <position position="273"/>
    </location>
</feature>
<proteinExistence type="inferred from homology"/>
<dbReference type="InterPro" id="IPR046457">
    <property type="entry name" value="PMI_typeI_cat"/>
</dbReference>
<dbReference type="InterPro" id="IPR011051">
    <property type="entry name" value="RmlC_Cupin_sf"/>
</dbReference>
<dbReference type="InterPro" id="IPR014710">
    <property type="entry name" value="RmlC-like_jellyroll"/>
</dbReference>
<dbReference type="EC" id="5.3.1.8" evidence="3"/>
<evidence type="ECO:0000256" key="1">
    <source>
        <dbReference type="ARBA" id="ARBA00000757"/>
    </source>
</evidence>
<dbReference type="EMBL" id="BONF01000040">
    <property type="protein sequence ID" value="GIF84703.1"/>
    <property type="molecule type" value="Genomic_DNA"/>
</dbReference>
<evidence type="ECO:0000313" key="10">
    <source>
        <dbReference type="EMBL" id="GIF84703.1"/>
    </source>
</evidence>
<dbReference type="NCBIfam" id="TIGR00218">
    <property type="entry name" value="manA"/>
    <property type="match status" value="1"/>
</dbReference>
<evidence type="ECO:0000259" key="9">
    <source>
        <dbReference type="Pfam" id="PF20511"/>
    </source>
</evidence>
<dbReference type="PROSITE" id="PS00965">
    <property type="entry name" value="PMI_I_1"/>
    <property type="match status" value="1"/>
</dbReference>
<keyword evidence="6 10" id="KW-0413">Isomerase</keyword>
<dbReference type="RefSeq" id="WP_203753396.1">
    <property type="nucleotide sequence ID" value="NZ_BONF01000040.1"/>
</dbReference>
<feature type="binding site" evidence="8">
    <location>
        <position position="95"/>
    </location>
    <ligand>
        <name>Zn(2+)</name>
        <dbReference type="ChEBI" id="CHEBI:29105"/>
    </ligand>
</feature>
<dbReference type="PIRSF" id="PIRSF001480">
    <property type="entry name" value="Mannose-6-phosphate_isomerase"/>
    <property type="match status" value="1"/>
</dbReference>
<evidence type="ECO:0000256" key="8">
    <source>
        <dbReference type="PIRSR" id="PIRSR001480-2"/>
    </source>
</evidence>
<comment type="similarity">
    <text evidence="2">Belongs to the mannose-6-phosphate isomerase type 1 family.</text>
</comment>
<feature type="domain" description="Phosphomannose isomerase type I catalytic" evidence="9">
    <location>
        <begin position="2"/>
        <end position="146"/>
    </location>
</feature>
<dbReference type="GO" id="GO:0004476">
    <property type="term" value="F:mannose-6-phosphate isomerase activity"/>
    <property type="evidence" value="ECO:0007669"/>
    <property type="project" value="UniProtKB-EC"/>
</dbReference>
<evidence type="ECO:0000256" key="4">
    <source>
        <dbReference type="ARBA" id="ARBA00022723"/>
    </source>
</evidence>
<organism evidence="10 11">
    <name type="scientific">Catellatospora bangladeshensis</name>
    <dbReference type="NCBI Taxonomy" id="310355"/>
    <lineage>
        <taxon>Bacteria</taxon>
        <taxon>Bacillati</taxon>
        <taxon>Actinomycetota</taxon>
        <taxon>Actinomycetes</taxon>
        <taxon>Micromonosporales</taxon>
        <taxon>Micromonosporaceae</taxon>
        <taxon>Catellatospora</taxon>
    </lineage>
</organism>
<dbReference type="AlphaFoldDB" id="A0A8J3NM47"/>
<evidence type="ECO:0000256" key="2">
    <source>
        <dbReference type="ARBA" id="ARBA00010772"/>
    </source>
</evidence>
<dbReference type="Proteomes" id="UP000601223">
    <property type="component" value="Unassembled WGS sequence"/>
</dbReference>
<accession>A0A8J3NM47</accession>
<dbReference type="InterPro" id="IPR001250">
    <property type="entry name" value="Man6P_Isoase-1"/>
</dbReference>
<evidence type="ECO:0000256" key="7">
    <source>
        <dbReference type="PIRSR" id="PIRSR001480-1"/>
    </source>
</evidence>
<keyword evidence="4 8" id="KW-0479">Metal-binding</keyword>
<dbReference type="InterPro" id="IPR018050">
    <property type="entry name" value="Pmannose_isomerase-type1_CS"/>
</dbReference>
<name>A0A8J3NM47_9ACTN</name>
<feature type="binding site" evidence="8">
    <location>
        <position position="254"/>
    </location>
    <ligand>
        <name>Zn(2+)</name>
        <dbReference type="ChEBI" id="CHEBI:29105"/>
    </ligand>
</feature>
<comment type="catalytic activity">
    <reaction evidence="1">
        <text>D-mannose 6-phosphate = D-fructose 6-phosphate</text>
        <dbReference type="Rhea" id="RHEA:12356"/>
        <dbReference type="ChEBI" id="CHEBI:58735"/>
        <dbReference type="ChEBI" id="CHEBI:61527"/>
        <dbReference type="EC" id="5.3.1.8"/>
    </reaction>
</comment>
<evidence type="ECO:0000313" key="11">
    <source>
        <dbReference type="Proteomes" id="UP000601223"/>
    </source>
</evidence>
<feature type="binding site" evidence="8">
    <location>
        <position position="93"/>
    </location>
    <ligand>
        <name>Zn(2+)</name>
        <dbReference type="ChEBI" id="CHEBI:29105"/>
    </ligand>
</feature>
<evidence type="ECO:0000256" key="3">
    <source>
        <dbReference type="ARBA" id="ARBA00011956"/>
    </source>
</evidence>
<reference evidence="10 11" key="1">
    <citation type="submission" date="2021-01" db="EMBL/GenBank/DDBJ databases">
        <title>Whole genome shotgun sequence of Catellatospora bangladeshensis NBRC 107357.</title>
        <authorList>
            <person name="Komaki H."/>
            <person name="Tamura T."/>
        </authorList>
    </citation>
    <scope>NUCLEOTIDE SEQUENCE [LARGE SCALE GENOMIC DNA]</scope>
    <source>
        <strain evidence="10 11">NBRC 107357</strain>
    </source>
</reference>
<dbReference type="Gene3D" id="2.60.120.10">
    <property type="entry name" value="Jelly Rolls"/>
    <property type="match status" value="2"/>
</dbReference>
<keyword evidence="5 8" id="KW-0862">Zinc</keyword>
<dbReference type="Gene3D" id="1.10.441.10">
    <property type="entry name" value="Phosphomannose Isomerase, domain 2"/>
    <property type="match status" value="1"/>
</dbReference>
<dbReference type="GO" id="GO:0005975">
    <property type="term" value="P:carbohydrate metabolic process"/>
    <property type="evidence" value="ECO:0007669"/>
    <property type="project" value="InterPro"/>
</dbReference>
<dbReference type="PRINTS" id="PR00714">
    <property type="entry name" value="MAN6PISMRASE"/>
</dbReference>
<dbReference type="GO" id="GO:0008270">
    <property type="term" value="F:zinc ion binding"/>
    <property type="evidence" value="ECO:0007669"/>
    <property type="project" value="InterPro"/>
</dbReference>
<protein>
    <recommendedName>
        <fullName evidence="3">mannose-6-phosphate isomerase</fullName>
        <ecNumber evidence="3">5.3.1.8</ecNumber>
    </recommendedName>
</protein>
<evidence type="ECO:0000256" key="5">
    <source>
        <dbReference type="ARBA" id="ARBA00022833"/>
    </source>
</evidence>
<dbReference type="CDD" id="cd07011">
    <property type="entry name" value="cupin_PMI_type_I_N"/>
    <property type="match status" value="1"/>
</dbReference>
<dbReference type="PANTHER" id="PTHR10309:SF0">
    <property type="entry name" value="MANNOSE-6-PHOSPHATE ISOMERASE"/>
    <property type="match status" value="1"/>
</dbReference>
<dbReference type="GO" id="GO:0005829">
    <property type="term" value="C:cytosol"/>
    <property type="evidence" value="ECO:0007669"/>
    <property type="project" value="TreeGrafter"/>
</dbReference>
<dbReference type="Pfam" id="PF20511">
    <property type="entry name" value="PMI_typeI_cat"/>
    <property type="match status" value="1"/>
</dbReference>
<feature type="binding site" evidence="8">
    <location>
        <position position="130"/>
    </location>
    <ligand>
        <name>Zn(2+)</name>
        <dbReference type="ChEBI" id="CHEBI:29105"/>
    </ligand>
</feature>
<dbReference type="GO" id="GO:0009298">
    <property type="term" value="P:GDP-mannose biosynthetic process"/>
    <property type="evidence" value="ECO:0007669"/>
    <property type="project" value="InterPro"/>
</dbReference>
<dbReference type="InterPro" id="IPR016305">
    <property type="entry name" value="Mannose-6-P_Isomerase"/>
</dbReference>